<name>A0ABM4ATM4_VANTA</name>
<keyword evidence="3" id="KW-1185">Reference proteome</keyword>
<evidence type="ECO:0000313" key="3">
    <source>
        <dbReference type="Proteomes" id="UP001652626"/>
    </source>
</evidence>
<dbReference type="PANTHER" id="PTHR11732">
    <property type="entry name" value="ALDO/KETO REDUCTASE"/>
    <property type="match status" value="1"/>
</dbReference>
<gene>
    <name evidence="4" type="primary">LOC135193959</name>
</gene>
<keyword evidence="1" id="KW-0732">Signal</keyword>
<dbReference type="InterPro" id="IPR036812">
    <property type="entry name" value="NAD(P)_OxRdtase_dom_sf"/>
</dbReference>
<sequence>MYRILYFLVIVPVINADVLPKSVLLNDGKRMPIVSFGTLGKTQELDILKTAVIQAIESGFRQIDTAAAYKNEEQVGDAILDVISRGIVTREELWITTKLNLDVGNKEGVLPALQESLKKLKLDYVDLYLVHSPENLVLIPEYDYLSVWKGLEDVKKLNLTRSIGVSNFNSTDIMRILANSEIVPSVNEIEVKLFI</sequence>
<dbReference type="SUPFAM" id="SSF51430">
    <property type="entry name" value="NAD(P)-linked oxidoreductase"/>
    <property type="match status" value="1"/>
</dbReference>
<evidence type="ECO:0000259" key="2">
    <source>
        <dbReference type="Pfam" id="PF00248"/>
    </source>
</evidence>
<dbReference type="InterPro" id="IPR023210">
    <property type="entry name" value="NADP_OxRdtase_dom"/>
</dbReference>
<feature type="signal peptide" evidence="1">
    <location>
        <begin position="1"/>
        <end position="16"/>
    </location>
</feature>
<dbReference type="InterPro" id="IPR020471">
    <property type="entry name" value="AKR"/>
</dbReference>
<feature type="domain" description="NADP-dependent oxidoreductase" evidence="2">
    <location>
        <begin position="49"/>
        <end position="194"/>
    </location>
</feature>
<dbReference type="Pfam" id="PF00248">
    <property type="entry name" value="Aldo_ket_red"/>
    <property type="match status" value="1"/>
</dbReference>
<dbReference type="Proteomes" id="UP001652626">
    <property type="component" value="Chromosome 23"/>
</dbReference>
<organism evidence="3 4">
    <name type="scientific">Vanessa tameamea</name>
    <name type="common">Kamehameha butterfly</name>
    <dbReference type="NCBI Taxonomy" id="334116"/>
    <lineage>
        <taxon>Eukaryota</taxon>
        <taxon>Metazoa</taxon>
        <taxon>Ecdysozoa</taxon>
        <taxon>Arthropoda</taxon>
        <taxon>Hexapoda</taxon>
        <taxon>Insecta</taxon>
        <taxon>Pterygota</taxon>
        <taxon>Neoptera</taxon>
        <taxon>Endopterygota</taxon>
        <taxon>Lepidoptera</taxon>
        <taxon>Glossata</taxon>
        <taxon>Ditrysia</taxon>
        <taxon>Papilionoidea</taxon>
        <taxon>Nymphalidae</taxon>
        <taxon>Nymphalinae</taxon>
        <taxon>Vanessa</taxon>
    </lineage>
</organism>
<dbReference type="Gene3D" id="3.20.20.100">
    <property type="entry name" value="NADP-dependent oxidoreductase domain"/>
    <property type="match status" value="1"/>
</dbReference>
<dbReference type="InterPro" id="IPR018170">
    <property type="entry name" value="Aldo/ket_reductase_CS"/>
</dbReference>
<protein>
    <submittedName>
        <fullName evidence="4">Aldo-keto reductase AKR2E4-like</fullName>
    </submittedName>
</protein>
<dbReference type="PRINTS" id="PR00069">
    <property type="entry name" value="ALDKETRDTASE"/>
</dbReference>
<dbReference type="GeneID" id="135193959"/>
<dbReference type="RefSeq" id="XP_064074647.1">
    <property type="nucleotide sequence ID" value="XM_064218577.1"/>
</dbReference>
<feature type="chain" id="PRO_5045278111" evidence="1">
    <location>
        <begin position="17"/>
        <end position="195"/>
    </location>
</feature>
<accession>A0ABM4ATM4</accession>
<proteinExistence type="predicted"/>
<reference evidence="4" key="1">
    <citation type="submission" date="2025-08" db="UniProtKB">
        <authorList>
            <consortium name="RefSeq"/>
        </authorList>
    </citation>
    <scope>IDENTIFICATION</scope>
    <source>
        <tissue evidence="4">Whole body</tissue>
    </source>
</reference>
<dbReference type="PROSITE" id="PS00062">
    <property type="entry name" value="ALDOKETO_REDUCTASE_2"/>
    <property type="match status" value="1"/>
</dbReference>
<evidence type="ECO:0000313" key="4">
    <source>
        <dbReference type="RefSeq" id="XP_064074647.1"/>
    </source>
</evidence>
<evidence type="ECO:0000256" key="1">
    <source>
        <dbReference type="SAM" id="SignalP"/>
    </source>
</evidence>